<reference evidence="1 2" key="1">
    <citation type="submission" date="2022-09" db="EMBL/GenBank/DDBJ databases">
        <title>Chelativorans salina sp. nov., a novel slightly halophilic bacterium isolated from a saline lake sediment enrichment.</title>
        <authorList>
            <person name="Gao L."/>
            <person name="Fang B.-Z."/>
            <person name="Li W.-J."/>
        </authorList>
    </citation>
    <scope>NUCLEOTIDE SEQUENCE [LARGE SCALE GENOMIC DNA]</scope>
    <source>
        <strain evidence="1 2">EGI FJ00035</strain>
    </source>
</reference>
<evidence type="ECO:0000313" key="1">
    <source>
        <dbReference type="EMBL" id="MCT7377179.1"/>
    </source>
</evidence>
<proteinExistence type="predicted"/>
<dbReference type="Pfam" id="PF19879">
    <property type="entry name" value="DUF6352"/>
    <property type="match status" value="1"/>
</dbReference>
<sequence>MKDFWVASGHHLLDRDEAGRLLVTDAFLKAYLARPELLPPEDACETERRLHHELLMHHPRRPVASEEIAAMEDADARENWTFMIDFRDLLISAPTLEAAYLKLARGAAAKTPPLFMNQLAQVVLRNALDGEQNAHVLRAAELFFRPQRVTFHDGTVLLADVEAIELHEQNRHASPLLDMLGGPPATELDILDEANAAGYFARSDAFDMVLNLGGSSSLARRGLAAAMAAWIRHLLAVEVEIEPVERIEDENWTWFVGLDAEATRIGNALWNGHEMEPEAAEHIVALFRLGFSDNREAPTDIGTRPVWLILAMTPDRTIRMKPQNLIAGLPYRVSAPVN</sequence>
<evidence type="ECO:0000313" key="2">
    <source>
        <dbReference type="Proteomes" id="UP001320831"/>
    </source>
</evidence>
<comment type="caution">
    <text evidence="1">The sequence shown here is derived from an EMBL/GenBank/DDBJ whole genome shotgun (WGS) entry which is preliminary data.</text>
</comment>
<name>A0ABT2LVH0_9HYPH</name>
<accession>A0ABT2LVH0</accession>
<gene>
    <name evidence="1" type="ORF">N5A92_19350</name>
</gene>
<keyword evidence="2" id="KW-1185">Reference proteome</keyword>
<dbReference type="RefSeq" id="WP_260905565.1">
    <property type="nucleotide sequence ID" value="NZ_JAOCZP010000006.1"/>
</dbReference>
<dbReference type="Proteomes" id="UP001320831">
    <property type="component" value="Unassembled WGS sequence"/>
</dbReference>
<organism evidence="1 2">
    <name type="scientific">Chelativorans salis</name>
    <dbReference type="NCBI Taxonomy" id="2978478"/>
    <lineage>
        <taxon>Bacteria</taxon>
        <taxon>Pseudomonadati</taxon>
        <taxon>Pseudomonadota</taxon>
        <taxon>Alphaproteobacteria</taxon>
        <taxon>Hyphomicrobiales</taxon>
        <taxon>Phyllobacteriaceae</taxon>
        <taxon>Chelativorans</taxon>
    </lineage>
</organism>
<dbReference type="EMBL" id="JAOCZP010000006">
    <property type="protein sequence ID" value="MCT7377179.1"/>
    <property type="molecule type" value="Genomic_DNA"/>
</dbReference>
<dbReference type="InterPro" id="IPR045932">
    <property type="entry name" value="DUF6352"/>
</dbReference>
<protein>
    <submittedName>
        <fullName evidence="1">DUF6352 family protein</fullName>
    </submittedName>
</protein>